<name>A0ABD3PYT7_9STRA</name>
<evidence type="ECO:0000313" key="2">
    <source>
        <dbReference type="EMBL" id="KAL3792734.1"/>
    </source>
</evidence>
<feature type="compositionally biased region" description="Polar residues" evidence="1">
    <location>
        <begin position="1"/>
        <end position="16"/>
    </location>
</feature>
<keyword evidence="3" id="KW-1185">Reference proteome</keyword>
<evidence type="ECO:0000256" key="1">
    <source>
        <dbReference type="SAM" id="MobiDB-lite"/>
    </source>
</evidence>
<feature type="region of interest" description="Disordered" evidence="1">
    <location>
        <begin position="90"/>
        <end position="126"/>
    </location>
</feature>
<comment type="caution">
    <text evidence="2">The sequence shown here is derived from an EMBL/GenBank/DDBJ whole genome shotgun (WGS) entry which is preliminary data.</text>
</comment>
<protein>
    <submittedName>
        <fullName evidence="2">Uncharacterized protein</fullName>
    </submittedName>
</protein>
<feature type="region of interest" description="Disordered" evidence="1">
    <location>
        <begin position="214"/>
        <end position="233"/>
    </location>
</feature>
<reference evidence="2 3" key="1">
    <citation type="submission" date="2024-10" db="EMBL/GenBank/DDBJ databases">
        <title>Updated reference genomes for cyclostephanoid diatoms.</title>
        <authorList>
            <person name="Roberts W.R."/>
            <person name="Alverson A.J."/>
        </authorList>
    </citation>
    <scope>NUCLEOTIDE SEQUENCE [LARGE SCALE GENOMIC DNA]</scope>
    <source>
        <strain evidence="2 3">AJA010-31</strain>
    </source>
</reference>
<feature type="compositionally biased region" description="Low complexity" evidence="1">
    <location>
        <begin position="115"/>
        <end position="124"/>
    </location>
</feature>
<feature type="compositionally biased region" description="Polar residues" evidence="1">
    <location>
        <begin position="47"/>
        <end position="72"/>
    </location>
</feature>
<dbReference type="EMBL" id="JALLPJ020000421">
    <property type="protein sequence ID" value="KAL3792734.1"/>
    <property type="molecule type" value="Genomic_DNA"/>
</dbReference>
<dbReference type="Proteomes" id="UP001530400">
    <property type="component" value="Unassembled WGS sequence"/>
</dbReference>
<sequence>MFVTSASFNSTDTNYSAPPPPSPRKISASSSRVATDPYAVAMVTPRDPTQQTAGEQTRSSNSPHYQMTGSIQTHRRGSCSAYMLQSSINEMQGNGNDKQTHQSMNEDTSMDDAHASAPHPLAAARQQQPMQFGAVQAQHPFAQMPPARPQQNHQQGNHRSYLSSMDLMTASSFNRPPHGNTNSSFGMFKSSSHHTSHTAAAGDLLSMSRNMDTPAISKEQKKRTASYGGKSYSDSMAQSAMQFSAQQHQHQLNPAAIWSQPTSTTNTATTVSAGHYNNGATAQPTSYQQQLQNNHESYEYQNNKRRCQRADSFEMMDN</sequence>
<feature type="region of interest" description="Disordered" evidence="1">
    <location>
        <begin position="173"/>
        <end position="208"/>
    </location>
</feature>
<feature type="region of interest" description="Disordered" evidence="1">
    <location>
        <begin position="1"/>
        <end position="77"/>
    </location>
</feature>
<proteinExistence type="predicted"/>
<gene>
    <name evidence="2" type="ORF">ACHAWO_002339</name>
</gene>
<feature type="compositionally biased region" description="Polar residues" evidence="1">
    <location>
        <begin position="173"/>
        <end position="185"/>
    </location>
</feature>
<feature type="compositionally biased region" description="Polar residues" evidence="1">
    <location>
        <begin position="90"/>
        <end position="107"/>
    </location>
</feature>
<evidence type="ECO:0000313" key="3">
    <source>
        <dbReference type="Proteomes" id="UP001530400"/>
    </source>
</evidence>
<organism evidence="2 3">
    <name type="scientific">Cyclotella atomus</name>
    <dbReference type="NCBI Taxonomy" id="382360"/>
    <lineage>
        <taxon>Eukaryota</taxon>
        <taxon>Sar</taxon>
        <taxon>Stramenopiles</taxon>
        <taxon>Ochrophyta</taxon>
        <taxon>Bacillariophyta</taxon>
        <taxon>Coscinodiscophyceae</taxon>
        <taxon>Thalassiosirophycidae</taxon>
        <taxon>Stephanodiscales</taxon>
        <taxon>Stephanodiscaceae</taxon>
        <taxon>Cyclotella</taxon>
    </lineage>
</organism>
<dbReference type="AlphaFoldDB" id="A0ABD3PYT7"/>
<accession>A0ABD3PYT7</accession>